<gene>
    <name evidence="3" type="ORF">Cgig2_013696</name>
</gene>
<proteinExistence type="predicted"/>
<reference evidence="3" key="1">
    <citation type="submission" date="2022-04" db="EMBL/GenBank/DDBJ databases">
        <title>Carnegiea gigantea Genome sequencing and assembly v2.</title>
        <authorList>
            <person name="Copetti D."/>
            <person name="Sanderson M.J."/>
            <person name="Burquez A."/>
            <person name="Wojciechowski M.F."/>
        </authorList>
    </citation>
    <scope>NUCLEOTIDE SEQUENCE</scope>
    <source>
        <strain evidence="3">SGP5-SGP5p</strain>
        <tissue evidence="3">Aerial part</tissue>
    </source>
</reference>
<protein>
    <submittedName>
        <fullName evidence="3">Uncharacterized protein</fullName>
    </submittedName>
</protein>
<feature type="signal peptide" evidence="2">
    <location>
        <begin position="1"/>
        <end position="20"/>
    </location>
</feature>
<name>A0A9Q1KBY5_9CARY</name>
<accession>A0A9Q1KBY5</accession>
<sequence>MPQGISTDLLIALLLGLNHLFSPPPPLAGTASLSSRPLGRPDQPSTFPSTAGTGSLTPLAFGTPLRLSRPEQTAPPLSNPPWESEVPEVAKSQDLTKSWISENMAAGFAFMKLMEGCWTPAAPTILEGVAGSWRQGVPSPVGRLPNYRGADRSALTSPAWVGADAAVSSGQPSVRRRL</sequence>
<dbReference type="AlphaFoldDB" id="A0A9Q1KBY5"/>
<dbReference type="Proteomes" id="UP001153076">
    <property type="component" value="Unassembled WGS sequence"/>
</dbReference>
<comment type="caution">
    <text evidence="3">The sequence shown here is derived from an EMBL/GenBank/DDBJ whole genome shotgun (WGS) entry which is preliminary data.</text>
</comment>
<feature type="chain" id="PRO_5040459386" evidence="2">
    <location>
        <begin position="21"/>
        <end position="178"/>
    </location>
</feature>
<feature type="region of interest" description="Disordered" evidence="1">
    <location>
        <begin position="28"/>
        <end position="91"/>
    </location>
</feature>
<dbReference type="EMBL" id="JAKOGI010000171">
    <property type="protein sequence ID" value="KAJ8441281.1"/>
    <property type="molecule type" value="Genomic_DNA"/>
</dbReference>
<feature type="compositionally biased region" description="Polar residues" evidence="1">
    <location>
        <begin position="43"/>
        <end position="56"/>
    </location>
</feature>
<keyword evidence="4" id="KW-1185">Reference proteome</keyword>
<organism evidence="3 4">
    <name type="scientific">Carnegiea gigantea</name>
    <dbReference type="NCBI Taxonomy" id="171969"/>
    <lineage>
        <taxon>Eukaryota</taxon>
        <taxon>Viridiplantae</taxon>
        <taxon>Streptophyta</taxon>
        <taxon>Embryophyta</taxon>
        <taxon>Tracheophyta</taxon>
        <taxon>Spermatophyta</taxon>
        <taxon>Magnoliopsida</taxon>
        <taxon>eudicotyledons</taxon>
        <taxon>Gunneridae</taxon>
        <taxon>Pentapetalae</taxon>
        <taxon>Caryophyllales</taxon>
        <taxon>Cactineae</taxon>
        <taxon>Cactaceae</taxon>
        <taxon>Cactoideae</taxon>
        <taxon>Echinocereeae</taxon>
        <taxon>Carnegiea</taxon>
    </lineage>
</organism>
<evidence type="ECO:0000256" key="1">
    <source>
        <dbReference type="SAM" id="MobiDB-lite"/>
    </source>
</evidence>
<evidence type="ECO:0000313" key="4">
    <source>
        <dbReference type="Proteomes" id="UP001153076"/>
    </source>
</evidence>
<evidence type="ECO:0000256" key="2">
    <source>
        <dbReference type="SAM" id="SignalP"/>
    </source>
</evidence>
<evidence type="ECO:0000313" key="3">
    <source>
        <dbReference type="EMBL" id="KAJ8441281.1"/>
    </source>
</evidence>
<keyword evidence="2" id="KW-0732">Signal</keyword>